<dbReference type="RefSeq" id="WP_150604462.1">
    <property type="nucleotide sequence ID" value="NZ_CABVHX010000022.1"/>
</dbReference>
<dbReference type="EMBL" id="CABVHX010000022">
    <property type="protein sequence ID" value="VVO21127.1"/>
    <property type="molecule type" value="Genomic_DNA"/>
</dbReference>
<accession>A0A5E7DUE6</accession>
<proteinExistence type="predicted"/>
<evidence type="ECO:0000313" key="2">
    <source>
        <dbReference type="Proteomes" id="UP000325375"/>
    </source>
</evidence>
<evidence type="ECO:0000313" key="1">
    <source>
        <dbReference type="EMBL" id="VVO21127.1"/>
    </source>
</evidence>
<organism evidence="1 2">
    <name type="scientific">Pseudomonas fluorescens</name>
    <dbReference type="NCBI Taxonomy" id="294"/>
    <lineage>
        <taxon>Bacteria</taxon>
        <taxon>Pseudomonadati</taxon>
        <taxon>Pseudomonadota</taxon>
        <taxon>Gammaproteobacteria</taxon>
        <taxon>Pseudomonadales</taxon>
        <taxon>Pseudomonadaceae</taxon>
        <taxon>Pseudomonas</taxon>
    </lineage>
</organism>
<name>A0A5E7DUE6_PSEFL</name>
<dbReference type="Proteomes" id="UP000325375">
    <property type="component" value="Unassembled WGS sequence"/>
</dbReference>
<gene>
    <name evidence="1" type="ORF">PS718_04220</name>
</gene>
<sequence length="204" mass="22853">MYDVSAMESELQDSMAVVKKKIRTTFAAAFKNVYCSDLVPDQFSDQSPPIDLVSLVSIADLKHVFRGAGFYVILSDRAVDGNICSLQRGTLRAIYRGECGGVRRRVQSHLFNAQYNADYKERSSNYLAKPKNEGKSFYEPHWPHCLKLDKGGPSGVNIDEAPHSGHRWFVLVHRMEGSSQTLRQIAELAFDDAFGHPAGSRDVR</sequence>
<reference evidence="1 2" key="1">
    <citation type="submission" date="2019-09" db="EMBL/GenBank/DDBJ databases">
        <authorList>
            <person name="Chandra G."/>
            <person name="Truman W A."/>
        </authorList>
    </citation>
    <scope>NUCLEOTIDE SEQUENCE [LARGE SCALE GENOMIC DNA]</scope>
    <source>
        <strain evidence="1">PS718</strain>
    </source>
</reference>
<protein>
    <submittedName>
        <fullName evidence="1">Uncharacterized protein</fullName>
    </submittedName>
</protein>
<dbReference type="AlphaFoldDB" id="A0A5E7DUE6"/>